<evidence type="ECO:0000313" key="5">
    <source>
        <dbReference type="Proteomes" id="UP001465755"/>
    </source>
</evidence>
<accession>A0AAW1NNM9</accession>
<dbReference type="SUPFAM" id="SSF54001">
    <property type="entry name" value="Cysteine proteinases"/>
    <property type="match status" value="1"/>
</dbReference>
<comment type="caution">
    <text evidence="4">The sequence shown here is derived from an EMBL/GenBank/DDBJ whole genome shotgun (WGS) entry which is preliminary data.</text>
</comment>
<dbReference type="AlphaFoldDB" id="A0AAW1NNM9"/>
<reference evidence="4 5" key="1">
    <citation type="journal article" date="2024" name="Nat. Commun.">
        <title>Phylogenomics reveals the evolutionary origins of lichenization in chlorophyte algae.</title>
        <authorList>
            <person name="Puginier C."/>
            <person name="Libourel C."/>
            <person name="Otte J."/>
            <person name="Skaloud P."/>
            <person name="Haon M."/>
            <person name="Grisel S."/>
            <person name="Petersen M."/>
            <person name="Berrin J.G."/>
            <person name="Delaux P.M."/>
            <person name="Dal Grande F."/>
            <person name="Keller J."/>
        </authorList>
    </citation>
    <scope>NUCLEOTIDE SEQUENCE [LARGE SCALE GENOMIC DNA]</scope>
    <source>
        <strain evidence="4 5">SAG 2036</strain>
    </source>
</reference>
<organism evidence="4 5">
    <name type="scientific">Symbiochloris irregularis</name>
    <dbReference type="NCBI Taxonomy" id="706552"/>
    <lineage>
        <taxon>Eukaryota</taxon>
        <taxon>Viridiplantae</taxon>
        <taxon>Chlorophyta</taxon>
        <taxon>core chlorophytes</taxon>
        <taxon>Trebouxiophyceae</taxon>
        <taxon>Trebouxiales</taxon>
        <taxon>Trebouxiaceae</taxon>
        <taxon>Symbiochloris</taxon>
    </lineage>
</organism>
<dbReference type="InterPro" id="IPR038765">
    <property type="entry name" value="Papain-like_cys_pep_sf"/>
</dbReference>
<feature type="domain" description="OTU" evidence="3">
    <location>
        <begin position="63"/>
        <end position="189"/>
    </location>
</feature>
<dbReference type="Gene3D" id="3.90.70.80">
    <property type="match status" value="1"/>
</dbReference>
<dbReference type="PROSITE" id="PS50802">
    <property type="entry name" value="OTU"/>
    <property type="match status" value="1"/>
</dbReference>
<dbReference type="PANTHER" id="PTHR12419:SF7">
    <property type="entry name" value="OTU DOMAIN-CONTAINING PROTEIN 3"/>
    <property type="match status" value="1"/>
</dbReference>
<dbReference type="CDD" id="cd22771">
    <property type="entry name" value="OTU_plant_OTU7-like"/>
    <property type="match status" value="1"/>
</dbReference>
<proteinExistence type="inferred from homology"/>
<evidence type="ECO:0000256" key="2">
    <source>
        <dbReference type="SAM" id="MobiDB-lite"/>
    </source>
</evidence>
<dbReference type="InterPro" id="IPR003323">
    <property type="entry name" value="OTU_dom"/>
</dbReference>
<dbReference type="Pfam" id="PF02338">
    <property type="entry name" value="OTU"/>
    <property type="match status" value="1"/>
</dbReference>
<dbReference type="Proteomes" id="UP001465755">
    <property type="component" value="Unassembled WGS sequence"/>
</dbReference>
<gene>
    <name evidence="4" type="ORF">WJX73_009743</name>
</gene>
<sequence length="224" mass="24965">MGKQGTSAKKAAQKKKQVSGKSSQTASENPSPKGKQQKQKNSRGKEVNHWVDTLGGELSAVGLRVKQVTGDGNCFFRAVADQLGNTISYVDLRSKVVSFMLQHRADFEPFMEDEEAFDTYCARMAKDGTWAGQQEQVAAARLLGVSFCIYQAGQPCWTMRPDHDDFPKDAPALHLSYHGQEHFNSVRLQEDFGNGAPAPIVFRKVMMPSSRQHCARLLEMLTRR</sequence>
<feature type="compositionally biased region" description="Low complexity" evidence="2">
    <location>
        <begin position="1"/>
        <end position="10"/>
    </location>
</feature>
<name>A0AAW1NNM9_9CHLO</name>
<keyword evidence="5" id="KW-1185">Reference proteome</keyword>
<evidence type="ECO:0000313" key="4">
    <source>
        <dbReference type="EMBL" id="KAK9788142.1"/>
    </source>
</evidence>
<dbReference type="InterPro" id="IPR050704">
    <property type="entry name" value="Peptidase_C85-like"/>
</dbReference>
<evidence type="ECO:0000256" key="1">
    <source>
        <dbReference type="ARBA" id="ARBA00010407"/>
    </source>
</evidence>
<dbReference type="PANTHER" id="PTHR12419">
    <property type="entry name" value="OTU DOMAIN CONTAINING PROTEIN"/>
    <property type="match status" value="1"/>
</dbReference>
<protein>
    <recommendedName>
        <fullName evidence="3">OTU domain-containing protein</fullName>
    </recommendedName>
</protein>
<dbReference type="GO" id="GO:0016579">
    <property type="term" value="P:protein deubiquitination"/>
    <property type="evidence" value="ECO:0007669"/>
    <property type="project" value="TreeGrafter"/>
</dbReference>
<comment type="similarity">
    <text evidence="1">Belongs to the peptidase C85 family.</text>
</comment>
<dbReference type="EMBL" id="JALJOQ010000234">
    <property type="protein sequence ID" value="KAK9788142.1"/>
    <property type="molecule type" value="Genomic_DNA"/>
</dbReference>
<feature type="region of interest" description="Disordered" evidence="2">
    <location>
        <begin position="1"/>
        <end position="46"/>
    </location>
</feature>
<evidence type="ECO:0000259" key="3">
    <source>
        <dbReference type="PROSITE" id="PS50802"/>
    </source>
</evidence>
<dbReference type="GO" id="GO:0004843">
    <property type="term" value="F:cysteine-type deubiquitinase activity"/>
    <property type="evidence" value="ECO:0007669"/>
    <property type="project" value="TreeGrafter"/>
</dbReference>